<protein>
    <submittedName>
        <fullName evidence="3">DUF2892 domain-containing protein</fullName>
    </submittedName>
</protein>
<gene>
    <name evidence="3" type="ORF">GTP44_12145</name>
</gene>
<dbReference type="EMBL" id="WWCP01000012">
    <property type="protein sequence ID" value="MYM82705.1"/>
    <property type="molecule type" value="Genomic_DNA"/>
</dbReference>
<reference evidence="3 4" key="1">
    <citation type="submission" date="2019-12" db="EMBL/GenBank/DDBJ databases">
        <title>Novel species isolated from a subtropical stream in China.</title>
        <authorList>
            <person name="Lu H."/>
        </authorList>
    </citation>
    <scope>NUCLEOTIDE SEQUENCE [LARGE SCALE GENOMIC DNA]</scope>
    <source>
        <strain evidence="3 4">FT50W</strain>
    </source>
</reference>
<dbReference type="AlphaFoldDB" id="A0A6L8MPE6"/>
<dbReference type="RefSeq" id="WP_161019631.1">
    <property type="nucleotide sequence ID" value="NZ_WWCP01000012.1"/>
</dbReference>
<evidence type="ECO:0000259" key="2">
    <source>
        <dbReference type="Pfam" id="PF11127"/>
    </source>
</evidence>
<keyword evidence="1" id="KW-0472">Membrane</keyword>
<comment type="caution">
    <text evidence="3">The sequence shown here is derived from an EMBL/GenBank/DDBJ whole genome shotgun (WGS) entry which is preliminary data.</text>
</comment>
<sequence length="73" mass="7602">MGSNVGTVDRALRVAVGLGLIAAASTGLVDAWGWIGAVPLLSALSGVCPLYRAVRLSSLEPHQNYRPQLEASK</sequence>
<proteinExistence type="predicted"/>
<organism evidence="3 4">
    <name type="scientific">Duganella lactea</name>
    <dbReference type="NCBI Taxonomy" id="2692173"/>
    <lineage>
        <taxon>Bacteria</taxon>
        <taxon>Pseudomonadati</taxon>
        <taxon>Pseudomonadota</taxon>
        <taxon>Betaproteobacteria</taxon>
        <taxon>Burkholderiales</taxon>
        <taxon>Oxalobacteraceae</taxon>
        <taxon>Telluria group</taxon>
        <taxon>Duganella</taxon>
    </lineage>
</organism>
<evidence type="ECO:0000256" key="1">
    <source>
        <dbReference type="SAM" id="Phobius"/>
    </source>
</evidence>
<feature type="domain" description="Inner membrane protein YgaP-like transmembrane" evidence="2">
    <location>
        <begin position="1"/>
        <end position="58"/>
    </location>
</feature>
<name>A0A6L8MPE6_9BURK</name>
<dbReference type="Pfam" id="PF11127">
    <property type="entry name" value="YgaP-like_TM"/>
    <property type="match status" value="1"/>
</dbReference>
<keyword evidence="1" id="KW-0812">Transmembrane</keyword>
<keyword evidence="1" id="KW-1133">Transmembrane helix</keyword>
<feature type="transmembrane region" description="Helical" evidence="1">
    <location>
        <begin position="12"/>
        <end position="29"/>
    </location>
</feature>
<dbReference type="Proteomes" id="UP000474565">
    <property type="component" value="Unassembled WGS sequence"/>
</dbReference>
<evidence type="ECO:0000313" key="4">
    <source>
        <dbReference type="Proteomes" id="UP000474565"/>
    </source>
</evidence>
<evidence type="ECO:0000313" key="3">
    <source>
        <dbReference type="EMBL" id="MYM82705.1"/>
    </source>
</evidence>
<dbReference type="InterPro" id="IPR021309">
    <property type="entry name" value="YgaP-like_TM"/>
</dbReference>
<accession>A0A6L8MPE6</accession>